<evidence type="ECO:0000256" key="1">
    <source>
        <dbReference type="SAM" id="SignalP"/>
    </source>
</evidence>
<comment type="caution">
    <text evidence="2">The sequence shown here is derived from an EMBL/GenBank/DDBJ whole genome shotgun (WGS) entry which is preliminary data.</text>
</comment>
<evidence type="ECO:0000313" key="2">
    <source>
        <dbReference type="EMBL" id="MDA3969217.1"/>
    </source>
</evidence>
<feature type="signal peptide" evidence="1">
    <location>
        <begin position="1"/>
        <end position="20"/>
    </location>
</feature>
<keyword evidence="3" id="KW-1185">Reference proteome</keyword>
<sequence>MKKLILSIFILSSITSNIYANDLISIATNGIYNKDSIGVRELNDEEMSKVVGGLQFYDRFYVQGSAIYTNYYIVNPYDLRPYPVSDFSNELLNILQPNEVLGYAQRFNLGREECWLVGIDTSRKSIREIPFSASTRLYKVINGRYSSKYGY</sequence>
<proteinExistence type="predicted"/>
<dbReference type="Proteomes" id="UP001210261">
    <property type="component" value="Unassembled WGS sequence"/>
</dbReference>
<dbReference type="EMBL" id="JAQHXR010000003">
    <property type="protein sequence ID" value="MDA3969217.1"/>
    <property type="molecule type" value="Genomic_DNA"/>
</dbReference>
<feature type="chain" id="PRO_5047333854" evidence="1">
    <location>
        <begin position="21"/>
        <end position="151"/>
    </location>
</feature>
<reference evidence="2 3" key="1">
    <citation type="submission" date="2023-01" db="EMBL/GenBank/DDBJ databases">
        <title>Description of Helicobacter ibis sp. nov. isolated from faecal droppings of black-faced ibis (Theristicus melanopis).</title>
        <authorList>
            <person name="Lopez-Cantillo M."/>
            <person name="Vidal-Veuthey B."/>
            <person name="Mella A."/>
            <person name="De La Haba R."/>
            <person name="Collado L."/>
        </authorList>
    </citation>
    <scope>NUCLEOTIDE SEQUENCE [LARGE SCALE GENOMIC DNA]</scope>
    <source>
        <strain evidence="2 3">A82</strain>
    </source>
</reference>
<accession>A0ABT4VET1</accession>
<dbReference type="RefSeq" id="WP_271021547.1">
    <property type="nucleotide sequence ID" value="NZ_JAQHXR010000003.1"/>
</dbReference>
<name>A0ABT4VET1_9HELI</name>
<organism evidence="2 3">
    <name type="scientific">Helicobacter ibis</name>
    <dbReference type="NCBI Taxonomy" id="2962633"/>
    <lineage>
        <taxon>Bacteria</taxon>
        <taxon>Pseudomonadati</taxon>
        <taxon>Campylobacterota</taxon>
        <taxon>Epsilonproteobacteria</taxon>
        <taxon>Campylobacterales</taxon>
        <taxon>Helicobacteraceae</taxon>
        <taxon>Helicobacter</taxon>
    </lineage>
</organism>
<gene>
    <name evidence="2" type="ORF">PF021_05940</name>
</gene>
<protein>
    <submittedName>
        <fullName evidence="2">Uncharacterized protein</fullName>
    </submittedName>
</protein>
<keyword evidence="1" id="KW-0732">Signal</keyword>
<evidence type="ECO:0000313" key="3">
    <source>
        <dbReference type="Proteomes" id="UP001210261"/>
    </source>
</evidence>